<dbReference type="GO" id="GO:0008168">
    <property type="term" value="F:methyltransferase activity"/>
    <property type="evidence" value="ECO:0007669"/>
    <property type="project" value="UniProtKB-KW"/>
</dbReference>
<dbReference type="PROSITE" id="PS00096">
    <property type="entry name" value="SHMT"/>
    <property type="match status" value="1"/>
</dbReference>
<evidence type="ECO:0000256" key="11">
    <source>
        <dbReference type="ARBA" id="ARBA00054606"/>
    </source>
</evidence>
<evidence type="ECO:0000256" key="1">
    <source>
        <dbReference type="ARBA" id="ARBA00001528"/>
    </source>
</evidence>
<dbReference type="GO" id="GO:0005829">
    <property type="term" value="C:cytosol"/>
    <property type="evidence" value="ECO:0007669"/>
    <property type="project" value="TreeGrafter"/>
</dbReference>
<comment type="function">
    <text evidence="11">Catalyzes the reversible interconversion of serine and glycine with tetrahydrofolate (THF) serving as the one-carbon carrier. This reaction serves as the major source of one-carbon groups required for the biosynthesis of purines, thymidylate, methionine, and other important biomolecules. Also exhibits THF-independent aldolase activity toward beta-hydroxyamino acids, producing glycine and aldehydes, via a retro-aldol mechanism. Thus, is able to catalyze the cleavage of L-allo-threonine.</text>
</comment>
<dbReference type="EC" id="2.1.2.1" evidence="12"/>
<reference evidence="16" key="1">
    <citation type="journal article" date="2011" name="MBio">
        <title>Novel metabolic attributes of the genus Cyanothece, comprising a group of unicellular nitrogen-fixing Cyanobacteria.</title>
        <authorList>
            <person name="Bandyopadhyay A."/>
            <person name="Elvitigala T."/>
            <person name="Welsh E."/>
            <person name="Stockel J."/>
            <person name="Liberton M."/>
            <person name="Min H."/>
            <person name="Sherman L.A."/>
            <person name="Pakrasi H.B."/>
        </authorList>
    </citation>
    <scope>NUCLEOTIDE SEQUENCE [LARGE SCALE GENOMIC DNA]</scope>
    <source>
        <strain evidence="16">PCC 7822</strain>
    </source>
</reference>
<dbReference type="GO" id="GO:0030170">
    <property type="term" value="F:pyridoxal phosphate binding"/>
    <property type="evidence" value="ECO:0007669"/>
    <property type="project" value="UniProtKB-UniRule"/>
</dbReference>
<accession>E0UJV0</accession>
<keyword evidence="6 12" id="KW-0963">Cytoplasm</keyword>
<dbReference type="EMBL" id="CP002198">
    <property type="protein sequence ID" value="ADN13461.1"/>
    <property type="molecule type" value="Genomic_DNA"/>
</dbReference>
<dbReference type="UniPathway" id="UPA00288">
    <property type="reaction ID" value="UER01023"/>
</dbReference>
<dbReference type="HAMAP" id="MF_00051">
    <property type="entry name" value="SHMT"/>
    <property type="match status" value="1"/>
</dbReference>
<dbReference type="PANTHER" id="PTHR11680:SF35">
    <property type="entry name" value="SERINE HYDROXYMETHYLTRANSFERASE 1"/>
    <property type="match status" value="1"/>
</dbReference>
<protein>
    <recommendedName>
        <fullName evidence="12">Serine hydroxymethyltransferase</fullName>
        <shortName evidence="12">SHMT</shortName>
        <shortName evidence="12">Serine methylase</shortName>
        <ecNumber evidence="12">2.1.2.1</ecNumber>
    </recommendedName>
</protein>
<dbReference type="InterPro" id="IPR049943">
    <property type="entry name" value="Ser_HO-MeTrfase-like"/>
</dbReference>
<comment type="subcellular location">
    <subcellularLocation>
        <location evidence="3 12">Cytoplasm</location>
    </subcellularLocation>
</comment>
<evidence type="ECO:0000256" key="10">
    <source>
        <dbReference type="ARBA" id="ARBA00022898"/>
    </source>
</evidence>
<keyword evidence="16" id="KW-1185">Reference proteome</keyword>
<dbReference type="GO" id="GO:0019264">
    <property type="term" value="P:glycine biosynthetic process from serine"/>
    <property type="evidence" value="ECO:0007669"/>
    <property type="project" value="UniProtKB-UniRule"/>
</dbReference>
<dbReference type="GO" id="GO:0004372">
    <property type="term" value="F:glycine hydroxymethyltransferase activity"/>
    <property type="evidence" value="ECO:0007669"/>
    <property type="project" value="UniProtKB-UniRule"/>
</dbReference>
<dbReference type="CDD" id="cd00378">
    <property type="entry name" value="SHMT"/>
    <property type="match status" value="1"/>
</dbReference>
<dbReference type="Pfam" id="PF00464">
    <property type="entry name" value="SHMT"/>
    <property type="match status" value="1"/>
</dbReference>
<comment type="subunit">
    <text evidence="5 12">Homodimer.</text>
</comment>
<dbReference type="InterPro" id="IPR015421">
    <property type="entry name" value="PyrdxlP-dep_Trfase_major"/>
</dbReference>
<comment type="caution">
    <text evidence="12">Lacks conserved residue(s) required for the propagation of feature annotation.</text>
</comment>
<dbReference type="Gene3D" id="3.40.640.10">
    <property type="entry name" value="Type I PLP-dependent aspartate aminotransferase-like (Major domain)"/>
    <property type="match status" value="1"/>
</dbReference>
<dbReference type="HOGENOM" id="CLU_022477_2_1_3"/>
<comment type="catalytic activity">
    <reaction evidence="1 12">
        <text>(6R)-5,10-methylene-5,6,7,8-tetrahydrofolate + glycine + H2O = (6S)-5,6,7,8-tetrahydrofolate + L-serine</text>
        <dbReference type="Rhea" id="RHEA:15481"/>
        <dbReference type="ChEBI" id="CHEBI:15377"/>
        <dbReference type="ChEBI" id="CHEBI:15636"/>
        <dbReference type="ChEBI" id="CHEBI:33384"/>
        <dbReference type="ChEBI" id="CHEBI:57305"/>
        <dbReference type="ChEBI" id="CHEBI:57453"/>
        <dbReference type="EC" id="2.1.2.1"/>
    </reaction>
</comment>
<feature type="binding site" evidence="12">
    <location>
        <position position="122"/>
    </location>
    <ligand>
        <name>(6S)-5,6,7,8-tetrahydrofolate</name>
        <dbReference type="ChEBI" id="CHEBI:57453"/>
    </ligand>
</feature>
<dbReference type="eggNOG" id="COG0112">
    <property type="taxonomic scope" value="Bacteria"/>
</dbReference>
<evidence type="ECO:0000256" key="5">
    <source>
        <dbReference type="ARBA" id="ARBA00011738"/>
    </source>
</evidence>
<dbReference type="STRING" id="497965.Cyan7822_1465"/>
<dbReference type="FunFam" id="3.90.1150.10:FF:000003">
    <property type="entry name" value="Serine hydroxymethyltransferase"/>
    <property type="match status" value="1"/>
</dbReference>
<evidence type="ECO:0000256" key="4">
    <source>
        <dbReference type="ARBA" id="ARBA00006376"/>
    </source>
</evidence>
<organism evidence="15 16">
    <name type="scientific">Gloeothece verrucosa (strain PCC 7822)</name>
    <name type="common">Cyanothece sp. (strain PCC 7822)</name>
    <dbReference type="NCBI Taxonomy" id="497965"/>
    <lineage>
        <taxon>Bacteria</taxon>
        <taxon>Bacillati</taxon>
        <taxon>Cyanobacteriota</taxon>
        <taxon>Cyanophyceae</taxon>
        <taxon>Oscillatoriophycideae</taxon>
        <taxon>Chroococcales</taxon>
        <taxon>Aphanothecaceae</taxon>
        <taxon>Gloeothece</taxon>
        <taxon>Gloeothece verrucosa</taxon>
    </lineage>
</organism>
<dbReference type="SUPFAM" id="SSF53383">
    <property type="entry name" value="PLP-dependent transferases"/>
    <property type="match status" value="1"/>
</dbReference>
<comment type="cofactor">
    <cofactor evidence="2 12 13">
        <name>pyridoxal 5'-phosphate</name>
        <dbReference type="ChEBI" id="CHEBI:597326"/>
    </cofactor>
</comment>
<evidence type="ECO:0000259" key="14">
    <source>
        <dbReference type="Pfam" id="PF00464"/>
    </source>
</evidence>
<dbReference type="OrthoDB" id="9803846at2"/>
<gene>
    <name evidence="12" type="primary">glyA</name>
    <name evidence="15" type="ordered locus">Cyan7822_1465</name>
</gene>
<keyword evidence="9 12" id="KW-0808">Transferase</keyword>
<keyword evidence="10 12" id="KW-0663">Pyridoxal phosphate</keyword>
<dbReference type="InterPro" id="IPR039429">
    <property type="entry name" value="SHMT-like_dom"/>
</dbReference>
<evidence type="ECO:0000256" key="7">
    <source>
        <dbReference type="ARBA" id="ARBA00022563"/>
    </source>
</evidence>
<evidence type="ECO:0000256" key="6">
    <source>
        <dbReference type="ARBA" id="ARBA00022490"/>
    </source>
</evidence>
<dbReference type="AlphaFoldDB" id="E0UJV0"/>
<dbReference type="PANTHER" id="PTHR11680">
    <property type="entry name" value="SERINE HYDROXYMETHYLTRANSFERASE"/>
    <property type="match status" value="1"/>
</dbReference>
<dbReference type="InterPro" id="IPR015424">
    <property type="entry name" value="PyrdxlP-dep_Trfase"/>
</dbReference>
<keyword evidence="7 12" id="KW-0554">One-carbon metabolism</keyword>
<dbReference type="PIRSF" id="PIRSF000412">
    <property type="entry name" value="SHMT"/>
    <property type="match status" value="1"/>
</dbReference>
<feature type="binding site" evidence="12">
    <location>
        <begin position="355"/>
        <end position="357"/>
    </location>
    <ligand>
        <name>(6S)-5,6,7,8-tetrahydrofolate</name>
        <dbReference type="ChEBI" id="CHEBI:57453"/>
    </ligand>
</feature>
<feature type="modified residue" description="N6-(pyridoxal phosphate)lysine" evidence="12 13">
    <location>
        <position position="231"/>
    </location>
</feature>
<dbReference type="UniPathway" id="UPA00193"/>
<keyword evidence="8 12" id="KW-0028">Amino-acid biosynthesis</keyword>
<dbReference type="GO" id="GO:0032259">
    <property type="term" value="P:methylation"/>
    <property type="evidence" value="ECO:0007669"/>
    <property type="project" value="UniProtKB-KW"/>
</dbReference>
<feature type="site" description="Plays an important role in substrate specificity" evidence="12">
    <location>
        <position position="230"/>
    </location>
</feature>
<dbReference type="KEGG" id="cyj:Cyan7822_1465"/>
<dbReference type="RefSeq" id="WP_013321568.1">
    <property type="nucleotide sequence ID" value="NC_014501.1"/>
</dbReference>
<dbReference type="InterPro" id="IPR001085">
    <property type="entry name" value="Ser_HO-MeTrfase"/>
</dbReference>
<dbReference type="FunFam" id="3.40.640.10:FF:000001">
    <property type="entry name" value="Serine hydroxymethyltransferase"/>
    <property type="match status" value="1"/>
</dbReference>
<sequence length="427" mass="46360">MTDTNLDFLATSDPAIAEMIQQELQRQRDHLELIASENFTSPAVLAAQGSVLTNKYAEGLPKKRYYGGCEYIDHVEQLAIDRAKQLFGAAHANVQPHSGAQANFAVFLALLQPGDTIMGMDLAHGGHLTHGSPVNVSGKWFRVVQYGVNRETEQLDYDLIREIALKEQPKLLICGYSAYSRIIEFDKFRAIADEIGAYLLADIAHIAGLVATGYHPSPIPHCHVVTTTTHKTLRGPRGGLILTADAELGKKLDKAVFPGNQGGPLEHVIAGKAVAFGEALKPEFKTYSAQVIANAQTLANQLIQRGFKIVSNGTDNHLMLVDLRSIGMTGKQADSLVSEIHITANKNTVPFDPESPFVTSGLRLGSPAMTTRGMKEPEFIEIGNIIADRLLNPEDQSIKEGCLKRVAALCEGFPLYPHLKIPVAALA</sequence>
<dbReference type="InterPro" id="IPR015422">
    <property type="entry name" value="PyrdxlP-dep_Trfase_small"/>
</dbReference>
<evidence type="ECO:0000256" key="3">
    <source>
        <dbReference type="ARBA" id="ARBA00004496"/>
    </source>
</evidence>
<evidence type="ECO:0000256" key="8">
    <source>
        <dbReference type="ARBA" id="ARBA00022605"/>
    </source>
</evidence>
<comment type="similarity">
    <text evidence="4 12">Belongs to the SHMT family.</text>
</comment>
<comment type="pathway">
    <text evidence="12">Amino-acid biosynthesis; glycine biosynthesis; glycine from L-serine: step 1/1.</text>
</comment>
<comment type="pathway">
    <text evidence="12">One-carbon metabolism; tetrahydrofolate interconversion.</text>
</comment>
<dbReference type="GO" id="GO:0035999">
    <property type="term" value="P:tetrahydrofolate interconversion"/>
    <property type="evidence" value="ECO:0007669"/>
    <property type="project" value="UniProtKB-UniRule"/>
</dbReference>
<evidence type="ECO:0000313" key="15">
    <source>
        <dbReference type="EMBL" id="ADN13461.1"/>
    </source>
</evidence>
<feature type="domain" description="Serine hydroxymethyltransferase-like" evidence="14">
    <location>
        <begin position="10"/>
        <end position="386"/>
    </location>
</feature>
<evidence type="ECO:0000256" key="13">
    <source>
        <dbReference type="PIRSR" id="PIRSR000412-50"/>
    </source>
</evidence>
<evidence type="ECO:0000313" key="16">
    <source>
        <dbReference type="Proteomes" id="UP000008206"/>
    </source>
</evidence>
<dbReference type="NCBIfam" id="NF000586">
    <property type="entry name" value="PRK00011.1"/>
    <property type="match status" value="1"/>
</dbReference>
<proteinExistence type="inferred from homology"/>
<name>E0UJV0_GLOV7</name>
<keyword evidence="15" id="KW-0489">Methyltransferase</keyword>
<dbReference type="Proteomes" id="UP000008206">
    <property type="component" value="Chromosome"/>
</dbReference>
<dbReference type="InterPro" id="IPR019798">
    <property type="entry name" value="Ser_HO-MeTrfase_PLP_BS"/>
</dbReference>
<evidence type="ECO:0000256" key="9">
    <source>
        <dbReference type="ARBA" id="ARBA00022679"/>
    </source>
</evidence>
<evidence type="ECO:0000256" key="12">
    <source>
        <dbReference type="HAMAP-Rule" id="MF_00051"/>
    </source>
</evidence>
<evidence type="ECO:0000256" key="2">
    <source>
        <dbReference type="ARBA" id="ARBA00001933"/>
    </source>
</evidence>
<feature type="binding site" evidence="12">
    <location>
        <begin position="126"/>
        <end position="128"/>
    </location>
    <ligand>
        <name>(6S)-5,6,7,8-tetrahydrofolate</name>
        <dbReference type="ChEBI" id="CHEBI:57453"/>
    </ligand>
</feature>
<dbReference type="Gene3D" id="3.90.1150.10">
    <property type="entry name" value="Aspartate Aminotransferase, domain 1"/>
    <property type="match status" value="1"/>
</dbReference>